<dbReference type="GO" id="GO:0006260">
    <property type="term" value="P:DNA replication"/>
    <property type="evidence" value="ECO:0007669"/>
    <property type="project" value="InterPro"/>
</dbReference>
<dbReference type="AlphaFoldDB" id="A0A1F8EIL7"/>
<dbReference type="Proteomes" id="UP000177117">
    <property type="component" value="Unassembled WGS sequence"/>
</dbReference>
<comment type="caution">
    <text evidence="1">The sequence shown here is derived from an EMBL/GenBank/DDBJ whole genome shotgun (WGS) entry which is preliminary data.</text>
</comment>
<organism evidence="1 2">
    <name type="scientific">Candidatus Yanofskybacteria bacterium RIFCSPHIGHO2_01_FULL_41_53</name>
    <dbReference type="NCBI Taxonomy" id="1802663"/>
    <lineage>
        <taxon>Bacteria</taxon>
        <taxon>Candidatus Yanofskyibacteriota</taxon>
    </lineage>
</organism>
<reference evidence="1 2" key="1">
    <citation type="journal article" date="2016" name="Nat. Commun.">
        <title>Thousands of microbial genomes shed light on interconnected biogeochemical processes in an aquifer system.</title>
        <authorList>
            <person name="Anantharaman K."/>
            <person name="Brown C.T."/>
            <person name="Hug L.A."/>
            <person name="Sharon I."/>
            <person name="Castelle C.J."/>
            <person name="Probst A.J."/>
            <person name="Thomas B.C."/>
            <person name="Singh A."/>
            <person name="Wilkins M.J."/>
            <person name="Karaoz U."/>
            <person name="Brodie E.L."/>
            <person name="Williams K.H."/>
            <person name="Hubbard S.S."/>
            <person name="Banfield J.F."/>
        </authorList>
    </citation>
    <scope>NUCLEOTIDE SEQUENCE [LARGE SCALE GENOMIC DNA]</scope>
</reference>
<protein>
    <submittedName>
        <fullName evidence="1">Uncharacterized protein</fullName>
    </submittedName>
</protein>
<dbReference type="Gene3D" id="1.20.272.10">
    <property type="match status" value="1"/>
</dbReference>
<evidence type="ECO:0000313" key="1">
    <source>
        <dbReference type="EMBL" id="OGN00681.1"/>
    </source>
</evidence>
<dbReference type="SUPFAM" id="SSF48019">
    <property type="entry name" value="post-AAA+ oligomerization domain-like"/>
    <property type="match status" value="1"/>
</dbReference>
<accession>A0A1F8EIL7</accession>
<proteinExistence type="predicted"/>
<dbReference type="GO" id="GO:0003677">
    <property type="term" value="F:DNA binding"/>
    <property type="evidence" value="ECO:0007669"/>
    <property type="project" value="InterPro"/>
</dbReference>
<gene>
    <name evidence="1" type="ORF">A2650_04005</name>
</gene>
<sequence>MAQFSLFKPKTKNGYLLQEIASALQKDIRRGNEKEALGWALEMFPEYSNYVWKRLLVISAEDVEDPQACSIVNAFRESFYFSNERRAKGEDYKHRIFITKAVLFLARAVKSRESDHAQHYIDQTRETGKLPAIPDYAFDVHTKKGRTGGADKRKFFEDEQKSLKPQGKDEYFSKLDKTKL</sequence>
<name>A0A1F8EIL7_9BACT</name>
<evidence type="ECO:0000313" key="2">
    <source>
        <dbReference type="Proteomes" id="UP000177117"/>
    </source>
</evidence>
<dbReference type="EMBL" id="MGJD01000016">
    <property type="protein sequence ID" value="OGN00681.1"/>
    <property type="molecule type" value="Genomic_DNA"/>
</dbReference>
<dbReference type="InterPro" id="IPR008921">
    <property type="entry name" value="DNA_pol3_clamp-load_cplx_C"/>
</dbReference>